<feature type="transmembrane region" description="Helical" evidence="11">
    <location>
        <begin position="723"/>
        <end position="743"/>
    </location>
</feature>
<dbReference type="Pfam" id="PF03552">
    <property type="entry name" value="Cellulose_synt"/>
    <property type="match status" value="2"/>
</dbReference>
<dbReference type="GO" id="GO:0012505">
    <property type="term" value="C:endomembrane system"/>
    <property type="evidence" value="ECO:0007669"/>
    <property type="project" value="UniProtKB-SubCell"/>
</dbReference>
<keyword evidence="6 11" id="KW-0472">Membrane</keyword>
<dbReference type="GO" id="GO:0009833">
    <property type="term" value="P:plant-type primary cell wall biogenesis"/>
    <property type="evidence" value="ECO:0000318"/>
    <property type="project" value="GO_Central"/>
</dbReference>
<feature type="binding site" evidence="9">
    <location>
        <position position="106"/>
    </location>
    <ligand>
        <name>UDP-alpha-D-glucose</name>
        <dbReference type="ChEBI" id="CHEBI:58885"/>
    </ligand>
</feature>
<gene>
    <name evidence="12" type="ORF">RCOM_1015940</name>
</gene>
<dbReference type="GO" id="GO:0071555">
    <property type="term" value="P:cell wall organization"/>
    <property type="evidence" value="ECO:0007669"/>
    <property type="project" value="UniProtKB-KW"/>
</dbReference>
<dbReference type="AlphaFoldDB" id="B9STK6"/>
<feature type="transmembrane region" description="Helical" evidence="11">
    <location>
        <begin position="537"/>
        <end position="558"/>
    </location>
</feature>
<organism evidence="12 13">
    <name type="scientific">Ricinus communis</name>
    <name type="common">Castor bean</name>
    <dbReference type="NCBI Taxonomy" id="3988"/>
    <lineage>
        <taxon>Eukaryota</taxon>
        <taxon>Viridiplantae</taxon>
        <taxon>Streptophyta</taxon>
        <taxon>Embryophyta</taxon>
        <taxon>Tracheophyta</taxon>
        <taxon>Spermatophyta</taxon>
        <taxon>Magnoliopsida</taxon>
        <taxon>eudicotyledons</taxon>
        <taxon>Gunneridae</taxon>
        <taxon>Pentapetalae</taxon>
        <taxon>rosids</taxon>
        <taxon>fabids</taxon>
        <taxon>Malpighiales</taxon>
        <taxon>Euphorbiaceae</taxon>
        <taxon>Acalyphoideae</taxon>
        <taxon>Acalypheae</taxon>
        <taxon>Ricinus</taxon>
    </lineage>
</organism>
<dbReference type="STRING" id="3988.B9STK6"/>
<keyword evidence="5 11" id="KW-1133">Transmembrane helix</keyword>
<dbReference type="InterPro" id="IPR029044">
    <property type="entry name" value="Nucleotide-diphossugar_trans"/>
</dbReference>
<protein>
    <submittedName>
        <fullName evidence="12">Transferase, putative</fullName>
        <ecNumber evidence="12">2.4.1.12</ecNumber>
    </submittedName>
</protein>
<dbReference type="Proteomes" id="UP000008311">
    <property type="component" value="Unassembled WGS sequence"/>
</dbReference>
<name>B9STK6_RICCO</name>
<dbReference type="PANTHER" id="PTHR13301">
    <property type="entry name" value="X-BOX TRANSCRIPTION FACTOR-RELATED"/>
    <property type="match status" value="1"/>
</dbReference>
<evidence type="ECO:0000256" key="2">
    <source>
        <dbReference type="ARBA" id="ARBA00022676"/>
    </source>
</evidence>
<evidence type="ECO:0000256" key="9">
    <source>
        <dbReference type="PIRSR" id="PIRSR605150-2"/>
    </source>
</evidence>
<keyword evidence="13" id="KW-1185">Reference proteome</keyword>
<feature type="binding site" evidence="9">
    <location>
        <position position="135"/>
    </location>
    <ligand>
        <name>UDP-alpha-D-glucose</name>
        <dbReference type="ChEBI" id="CHEBI:58885"/>
    </ligand>
</feature>
<feature type="transmembrane region" description="Helical" evidence="11">
    <location>
        <begin position="699"/>
        <end position="717"/>
    </location>
</feature>
<dbReference type="EC" id="2.4.1.12" evidence="12"/>
<dbReference type="SUPFAM" id="SSF53448">
    <property type="entry name" value="Nucleotide-diphospho-sugar transferases"/>
    <property type="match status" value="1"/>
</dbReference>
<feature type="transmembrane region" description="Helical" evidence="11">
    <location>
        <begin position="46"/>
        <end position="67"/>
    </location>
</feature>
<dbReference type="InParanoid" id="B9STK6"/>
<feature type="transmembrane region" description="Helical" evidence="11">
    <location>
        <begin position="667"/>
        <end position="687"/>
    </location>
</feature>
<evidence type="ECO:0000256" key="8">
    <source>
        <dbReference type="PIRSR" id="PIRSR605150-1"/>
    </source>
</evidence>
<evidence type="ECO:0000313" key="12">
    <source>
        <dbReference type="EMBL" id="EEF33042.1"/>
    </source>
</evidence>
<feature type="transmembrane region" description="Helical" evidence="11">
    <location>
        <begin position="21"/>
        <end position="40"/>
    </location>
</feature>
<keyword evidence="7" id="KW-0961">Cell wall biogenesis/degradation</keyword>
<dbReference type="FunCoup" id="B9STK6">
    <property type="interactions" value="302"/>
</dbReference>
<sequence>MAQIISPPLYERISIKNPIHRTLDVAVLFLLSSLLVYRLYSLDKHGFAWFLALLCESWFTFIWFLTANAKWNPVKYKTYPEHLSQRVEEFLPAVDMFVTTADPLLEPPIITMNTVLSLLAVDYPVHKLACYVSDDGCSPLTYYSLVETSKFAQLWVPFCKKYNIQVRAPFRYFSNESMISARNSLEFQQEWKMLKDEYEKFSRKIQDAAGKSVPWDLNDDLAVFSNIDRRNHPSIIKVIWENKKGLSDGLPHLVYISREKRLKHAHHYKAGAMNVLTRVSGLVTNAPFMLNVDCDMYVNDPQVVRRAMCFLLGSSNEREFAFVQFPQVFYDELKDDPFGSTLAVVYEYMGRGIAGLQGPFYGGTGCFHRRKVIYGLCPDDVGTEKNNATPVSSTYFVHSDKELLNIFGNSMEFIKSAAQALQGKTTSPRNLSNLVETEYQVAGCGYEYGTAWGTEVGWQYGSTTEDVLTGLMIHSRGWRSAYCTPEPPAFLGCSPSSGPTLLTQQKRWATGLVEILVCRKSPIVTAITAKLQFRQCLVYLFILTWGLRSIPELCYMLLPAYCIISNSNFLPKFNEPPIYGYIALIIVYSLYTILEYLQTGLSIRAWWNKQKMARVITTSAWLIGVLSVVLKILGISETVFEVTQKDQLNDNDSDSNVCKFTFDESPLFIPGTTILLIELAALIMGFFSGGLLQSQIGEILCSILVVMFFWLFFKGLFRKDKYGIPLPTICKSVVLASSFVYFCKWLSLD</sequence>
<feature type="active site" evidence="8">
    <location>
        <position position="135"/>
    </location>
</feature>
<evidence type="ECO:0000256" key="1">
    <source>
        <dbReference type="ARBA" id="ARBA00004127"/>
    </source>
</evidence>
<proteinExistence type="predicted"/>
<evidence type="ECO:0000313" key="13">
    <source>
        <dbReference type="Proteomes" id="UP000008311"/>
    </source>
</evidence>
<dbReference type="EMBL" id="EQ974132">
    <property type="protein sequence ID" value="EEF33042.1"/>
    <property type="molecule type" value="Genomic_DNA"/>
</dbReference>
<dbReference type="Gene3D" id="3.90.550.10">
    <property type="entry name" value="Spore Coat Polysaccharide Biosynthesis Protein SpsA, Chain A"/>
    <property type="match status" value="1"/>
</dbReference>
<reference evidence="13" key="1">
    <citation type="journal article" date="2010" name="Nat. Biotechnol.">
        <title>Draft genome sequence of the oilseed species Ricinus communis.</title>
        <authorList>
            <person name="Chan A.P."/>
            <person name="Crabtree J."/>
            <person name="Zhao Q."/>
            <person name="Lorenzi H."/>
            <person name="Orvis J."/>
            <person name="Puiu D."/>
            <person name="Melake-Berhan A."/>
            <person name="Jones K.M."/>
            <person name="Redman J."/>
            <person name="Chen G."/>
            <person name="Cahoon E.B."/>
            <person name="Gedil M."/>
            <person name="Stanke M."/>
            <person name="Haas B.J."/>
            <person name="Wortman J.R."/>
            <person name="Fraser-Liggett C.M."/>
            <person name="Ravel J."/>
            <person name="Rabinowicz P.D."/>
        </authorList>
    </citation>
    <scope>NUCLEOTIDE SEQUENCE [LARGE SCALE GENOMIC DNA]</scope>
    <source>
        <strain evidence="13">cv. Hale</strain>
    </source>
</reference>
<accession>B9STK6</accession>
<dbReference type="GO" id="GO:0030244">
    <property type="term" value="P:cellulose biosynthetic process"/>
    <property type="evidence" value="ECO:0000318"/>
    <property type="project" value="GO_Central"/>
</dbReference>
<evidence type="ECO:0000256" key="10">
    <source>
        <dbReference type="PIRSR" id="PIRSR605150-3"/>
    </source>
</evidence>
<keyword evidence="2 12" id="KW-0328">Glycosyltransferase</keyword>
<feature type="transmembrane region" description="Helical" evidence="11">
    <location>
        <begin position="578"/>
        <end position="594"/>
    </location>
</feature>
<evidence type="ECO:0000256" key="4">
    <source>
        <dbReference type="ARBA" id="ARBA00022692"/>
    </source>
</evidence>
<comment type="subcellular location">
    <subcellularLocation>
        <location evidence="1">Endomembrane system</location>
        <topology evidence="1">Multi-pass membrane protein</topology>
    </subcellularLocation>
</comment>
<dbReference type="GO" id="GO:0016760">
    <property type="term" value="F:cellulose synthase (UDP-forming) activity"/>
    <property type="evidence" value="ECO:0007669"/>
    <property type="project" value="UniProtKB-EC"/>
</dbReference>
<evidence type="ECO:0000256" key="5">
    <source>
        <dbReference type="ARBA" id="ARBA00022989"/>
    </source>
</evidence>
<feature type="active site" evidence="8">
    <location>
        <position position="466"/>
    </location>
</feature>
<dbReference type="GO" id="GO:0005886">
    <property type="term" value="C:plasma membrane"/>
    <property type="evidence" value="ECO:0000318"/>
    <property type="project" value="GO_Central"/>
</dbReference>
<keyword evidence="3 12" id="KW-0808">Transferase</keyword>
<feature type="binding site" evidence="10">
    <location>
        <position position="269"/>
    </location>
    <ligand>
        <name>Mn(2+)</name>
        <dbReference type="ChEBI" id="CHEBI:29035"/>
    </ligand>
</feature>
<evidence type="ECO:0000256" key="11">
    <source>
        <dbReference type="SAM" id="Phobius"/>
    </source>
</evidence>
<dbReference type="eggNOG" id="ENOG502QTT0">
    <property type="taxonomic scope" value="Eukaryota"/>
</dbReference>
<dbReference type="GO" id="GO:0016759">
    <property type="term" value="F:cellulose synthase activity"/>
    <property type="evidence" value="ECO:0000318"/>
    <property type="project" value="GO_Central"/>
</dbReference>
<evidence type="ECO:0000256" key="3">
    <source>
        <dbReference type="ARBA" id="ARBA00022679"/>
    </source>
</evidence>
<feature type="binding site" evidence="10">
    <location>
        <position position="293"/>
    </location>
    <ligand>
        <name>Mn(2+)</name>
        <dbReference type="ChEBI" id="CHEBI:29035"/>
    </ligand>
</feature>
<evidence type="ECO:0000256" key="6">
    <source>
        <dbReference type="ARBA" id="ARBA00023136"/>
    </source>
</evidence>
<keyword evidence="4 11" id="KW-0812">Transmembrane</keyword>
<feature type="transmembrane region" description="Helical" evidence="11">
    <location>
        <begin position="615"/>
        <end position="635"/>
    </location>
</feature>
<dbReference type="InterPro" id="IPR005150">
    <property type="entry name" value="Cellulose_synth"/>
</dbReference>
<evidence type="ECO:0000256" key="7">
    <source>
        <dbReference type="ARBA" id="ARBA00023316"/>
    </source>
</evidence>